<feature type="domain" description="Cysteine-rich" evidence="6">
    <location>
        <begin position="511"/>
        <end position="595"/>
    </location>
</feature>
<evidence type="ECO:0000313" key="8">
    <source>
        <dbReference type="EMBL" id="MPL77014.1"/>
    </source>
</evidence>
<dbReference type="InterPro" id="IPR051460">
    <property type="entry name" value="HdrC_iron-sulfur_subunit"/>
</dbReference>
<keyword evidence="1" id="KW-0004">4Fe-4S</keyword>
<dbReference type="GO" id="GO:0016491">
    <property type="term" value="F:oxidoreductase activity"/>
    <property type="evidence" value="ECO:0007669"/>
    <property type="project" value="UniProtKB-KW"/>
</dbReference>
<dbReference type="InterPro" id="IPR017900">
    <property type="entry name" value="4Fe4S_Fe_S_CS"/>
</dbReference>
<protein>
    <recommendedName>
        <fullName evidence="9">4Fe-4S ferredoxin-type domain-containing protein</fullName>
    </recommendedName>
</protein>
<evidence type="ECO:0000256" key="2">
    <source>
        <dbReference type="ARBA" id="ARBA00022723"/>
    </source>
</evidence>
<dbReference type="InterPro" id="IPR009051">
    <property type="entry name" value="Helical_ferredxn"/>
</dbReference>
<dbReference type="InterPro" id="IPR028261">
    <property type="entry name" value="DPD_II"/>
</dbReference>
<dbReference type="Gene3D" id="1.10.1060.10">
    <property type="entry name" value="Alpha-helical ferredoxin"/>
    <property type="match status" value="2"/>
</dbReference>
<evidence type="ECO:0000256" key="3">
    <source>
        <dbReference type="ARBA" id="ARBA00023002"/>
    </source>
</evidence>
<evidence type="ECO:0000256" key="1">
    <source>
        <dbReference type="ARBA" id="ARBA00022485"/>
    </source>
</evidence>
<gene>
    <name evidence="8" type="ORF">SDC9_22865</name>
</gene>
<reference evidence="8" key="1">
    <citation type="submission" date="2019-08" db="EMBL/GenBank/DDBJ databases">
        <authorList>
            <person name="Kucharzyk K."/>
            <person name="Murdoch R.W."/>
            <person name="Higgins S."/>
            <person name="Loffler F."/>
        </authorList>
    </citation>
    <scope>NUCLEOTIDE SEQUENCE</scope>
</reference>
<dbReference type="Pfam" id="PF02754">
    <property type="entry name" value="CCG"/>
    <property type="match status" value="1"/>
</dbReference>
<keyword evidence="4" id="KW-0408">Iron</keyword>
<feature type="domain" description="Dihydroprymidine dehydrogenase" evidence="7">
    <location>
        <begin position="65"/>
        <end position="148"/>
    </location>
</feature>
<dbReference type="PANTHER" id="PTHR43255:SF1">
    <property type="entry name" value="IRON-SULFUR-BINDING OXIDOREDUCTASE FADF-RELATED"/>
    <property type="match status" value="1"/>
</dbReference>
<dbReference type="PANTHER" id="PTHR43255">
    <property type="entry name" value="IRON-SULFUR-BINDING OXIDOREDUCTASE FADF-RELATED-RELATED"/>
    <property type="match status" value="1"/>
</dbReference>
<name>A0A644UDN4_9ZZZZ</name>
<evidence type="ECO:0000256" key="4">
    <source>
        <dbReference type="ARBA" id="ARBA00023004"/>
    </source>
</evidence>
<proteinExistence type="predicted"/>
<comment type="caution">
    <text evidence="8">The sequence shown here is derived from an EMBL/GenBank/DDBJ whole genome shotgun (WGS) entry which is preliminary data.</text>
</comment>
<dbReference type="GO" id="GO:0005886">
    <property type="term" value="C:plasma membrane"/>
    <property type="evidence" value="ECO:0007669"/>
    <property type="project" value="TreeGrafter"/>
</dbReference>
<dbReference type="PROSITE" id="PS00198">
    <property type="entry name" value="4FE4S_FER_1"/>
    <property type="match status" value="1"/>
</dbReference>
<keyword evidence="2" id="KW-0479">Metal-binding</keyword>
<dbReference type="Pfam" id="PF13534">
    <property type="entry name" value="Fer4_17"/>
    <property type="match status" value="1"/>
</dbReference>
<evidence type="ECO:0000259" key="6">
    <source>
        <dbReference type="Pfam" id="PF02754"/>
    </source>
</evidence>
<dbReference type="GO" id="GO:0051539">
    <property type="term" value="F:4 iron, 4 sulfur cluster binding"/>
    <property type="evidence" value="ECO:0007669"/>
    <property type="project" value="UniProtKB-KW"/>
</dbReference>
<dbReference type="Gene3D" id="3.50.50.60">
    <property type="entry name" value="FAD/NAD(P)-binding domain"/>
    <property type="match status" value="1"/>
</dbReference>
<dbReference type="SUPFAM" id="SSF46548">
    <property type="entry name" value="alpha-helical ferredoxin"/>
    <property type="match status" value="2"/>
</dbReference>
<dbReference type="NCBIfam" id="NF045663">
    <property type="entry name" value="diclust_near_Sec"/>
    <property type="match status" value="1"/>
</dbReference>
<organism evidence="8">
    <name type="scientific">bioreactor metagenome</name>
    <dbReference type="NCBI Taxonomy" id="1076179"/>
    <lineage>
        <taxon>unclassified sequences</taxon>
        <taxon>metagenomes</taxon>
        <taxon>ecological metagenomes</taxon>
    </lineage>
</organism>
<sequence length="897" mass="95973">MFICLVYRTPGHERRYGVQCFCSGAFGGISESPVCIFGGNPRRPPLAAAPVCTKPARAIAMMDQQRLHEIESHCTQESPPRCRVACPFDLDVRAFMARIAEGKQGEARKVLERHLPLPGIIARICDHPCENACLRQDLGGSLAMHGLELSCMLAVGAQSRMLPLPPKKFRMAVMGAGLAGLTAAWDLSRKAYPVTVFHSGAAGEFLLKAHPALAADNTAGIAKNFLAEDMEALGRQKVSFTQATLDAALLEKLAAEYDAVLVDADAVQQLAPGLAPDEAQVDAETLLWRGNICCAGWRSSTPTGHTFASPSRQAGQGRHAAQTMERVTSGVSLTAARDKSQGPLHTDVTGIAPVPRVEPALQAACGEPLYSAEESAREAERCLQCQCMICVRECVYLQKYKGYPRLYARQVNNNASIVKGLHTANALINGCALCGQCEELCPENFSMAELCLSAREDMVERGFMPPTAHEFALEDMESASGPECALVLPPLSAAAESQGADASQAVGEQWLFFPGCQLAAARVEQTAALYDLLREKFGNGLKSGVGIMLSCCGIPARWAGRTTLFKEHTDKLRKAWEGLGKPRIMAACSSCITALHEALPEAQTVSVWEVLDSLPFEAPPAGNSLPSVFSIQDPCTARHDASWLAAVRSLAGKCGAKIEEPRLSGASTACCGYGGLVWCAQPGTARAMSDHRAAQLEHPGLASCIMCRDRMAASGKECWHLLDLLLPASGKAQSGAAQGPGLSARRANRAALRRKLLEKYGSAAGQQALLADTPEPAGKGRVLVAADVLARLEERHILLSDVEGAVVGAEASGHWFENLDDGHRLGSWRPRKVTFWVEYEAQGEVFVLHDAWCHRMVVPGSGGQEAADVINSHQCCTDGQRPNMLGAQNGGQRGEQS</sequence>
<accession>A0A644UDN4</accession>
<dbReference type="EMBL" id="VSSQ01000102">
    <property type="protein sequence ID" value="MPL77014.1"/>
    <property type="molecule type" value="Genomic_DNA"/>
</dbReference>
<evidence type="ECO:0008006" key="9">
    <source>
        <dbReference type="Google" id="ProtNLM"/>
    </source>
</evidence>
<evidence type="ECO:0000256" key="5">
    <source>
        <dbReference type="ARBA" id="ARBA00023014"/>
    </source>
</evidence>
<dbReference type="AlphaFoldDB" id="A0A644UDN4"/>
<dbReference type="Pfam" id="PF14691">
    <property type="entry name" value="Fer4_20"/>
    <property type="match status" value="1"/>
</dbReference>
<keyword evidence="3" id="KW-0560">Oxidoreductase</keyword>
<evidence type="ECO:0000259" key="7">
    <source>
        <dbReference type="Pfam" id="PF14691"/>
    </source>
</evidence>
<keyword evidence="5" id="KW-0411">Iron-sulfur</keyword>
<dbReference type="GO" id="GO:0046872">
    <property type="term" value="F:metal ion binding"/>
    <property type="evidence" value="ECO:0007669"/>
    <property type="project" value="UniProtKB-KW"/>
</dbReference>
<dbReference type="SUPFAM" id="SSF51905">
    <property type="entry name" value="FAD/NAD(P)-binding domain"/>
    <property type="match status" value="2"/>
</dbReference>
<dbReference type="InterPro" id="IPR004017">
    <property type="entry name" value="Cys_rich_dom"/>
</dbReference>
<dbReference type="InterPro" id="IPR036188">
    <property type="entry name" value="FAD/NAD-bd_sf"/>
</dbReference>